<dbReference type="Pfam" id="PF08245">
    <property type="entry name" value="Mur_ligase_M"/>
    <property type="match status" value="1"/>
</dbReference>
<gene>
    <name evidence="24" type="ORF">Q0812_07825</name>
</gene>
<keyword evidence="9" id="KW-0479">Metal-binding</keyword>
<evidence type="ECO:0000256" key="11">
    <source>
        <dbReference type="ARBA" id="ARBA00022840"/>
    </source>
</evidence>
<comment type="caution">
    <text evidence="24">The sequence shown here is derived from an EMBL/GenBank/DDBJ whole genome shotgun (WGS) entry which is preliminary data.</text>
</comment>
<comment type="catalytic activity">
    <reaction evidence="20">
        <text>7,8-dihydropteroate + L-glutamate + ATP = 7,8-dihydrofolate + ADP + phosphate + H(+)</text>
        <dbReference type="Rhea" id="RHEA:23584"/>
        <dbReference type="ChEBI" id="CHEBI:15378"/>
        <dbReference type="ChEBI" id="CHEBI:17839"/>
        <dbReference type="ChEBI" id="CHEBI:29985"/>
        <dbReference type="ChEBI" id="CHEBI:30616"/>
        <dbReference type="ChEBI" id="CHEBI:43474"/>
        <dbReference type="ChEBI" id="CHEBI:57451"/>
        <dbReference type="ChEBI" id="CHEBI:456216"/>
        <dbReference type="EC" id="6.3.2.12"/>
    </reaction>
</comment>
<feature type="domain" description="Mur ligase central" evidence="23">
    <location>
        <begin position="21"/>
        <end position="237"/>
    </location>
</feature>
<dbReference type="InterPro" id="IPR036565">
    <property type="entry name" value="Mur-like_cat_sf"/>
</dbReference>
<comment type="catalytic activity">
    <reaction evidence="18">
        <text>10-formyltetrahydrofolyl-(gamma-L-Glu)(n) + L-glutamate + ATP = 10-formyltetrahydrofolyl-(gamma-L-Glu)(n+1) + ADP + phosphate + H(+)</text>
        <dbReference type="Rhea" id="RHEA:51904"/>
        <dbReference type="Rhea" id="RHEA-COMP:13088"/>
        <dbReference type="Rhea" id="RHEA-COMP:14300"/>
        <dbReference type="ChEBI" id="CHEBI:15378"/>
        <dbReference type="ChEBI" id="CHEBI:29985"/>
        <dbReference type="ChEBI" id="CHEBI:30616"/>
        <dbReference type="ChEBI" id="CHEBI:43474"/>
        <dbReference type="ChEBI" id="CHEBI:134413"/>
        <dbReference type="ChEBI" id="CHEBI:456216"/>
        <dbReference type="EC" id="6.3.2.17"/>
    </reaction>
</comment>
<dbReference type="PANTHER" id="PTHR11136">
    <property type="entry name" value="FOLYLPOLYGLUTAMATE SYNTHASE-RELATED"/>
    <property type="match status" value="1"/>
</dbReference>
<organism evidence="24 25">
    <name type="scientific">Peiella sedimenti</name>
    <dbReference type="NCBI Taxonomy" id="3061083"/>
    <lineage>
        <taxon>Bacteria</taxon>
        <taxon>Pseudomonadati</taxon>
        <taxon>Pseudomonadota</taxon>
        <taxon>Alphaproteobacteria</taxon>
        <taxon>Caulobacterales</taxon>
        <taxon>Caulobacteraceae</taxon>
        <taxon>Peiella</taxon>
    </lineage>
</organism>
<name>A0ABT8SLA5_9CAUL</name>
<dbReference type="EC" id="6.3.2.17" evidence="6"/>
<comment type="similarity">
    <text evidence="4 21">Belongs to the folylpolyglutamate synthase family.</text>
</comment>
<dbReference type="PANTHER" id="PTHR11136:SF0">
    <property type="entry name" value="DIHYDROFOLATE SYNTHETASE-RELATED"/>
    <property type="match status" value="1"/>
</dbReference>
<evidence type="ECO:0000256" key="9">
    <source>
        <dbReference type="ARBA" id="ARBA00022723"/>
    </source>
</evidence>
<dbReference type="NCBIfam" id="TIGR01499">
    <property type="entry name" value="folC"/>
    <property type="match status" value="1"/>
</dbReference>
<reference evidence="24" key="1">
    <citation type="submission" date="2023-07" db="EMBL/GenBank/DDBJ databases">
        <title>Brevundimonas soil sp. nov., isolated from the soil of chemical plant.</title>
        <authorList>
            <person name="Wu N."/>
        </authorList>
    </citation>
    <scope>NUCLEOTIDE SEQUENCE</scope>
    <source>
        <strain evidence="24">XZ-24</strain>
    </source>
</reference>
<evidence type="ECO:0000256" key="18">
    <source>
        <dbReference type="ARBA" id="ARBA00047808"/>
    </source>
</evidence>
<keyword evidence="8 21" id="KW-0436">Ligase</keyword>
<evidence type="ECO:0000256" key="14">
    <source>
        <dbReference type="ARBA" id="ARBA00030048"/>
    </source>
</evidence>
<dbReference type="EC" id="6.3.2.12" evidence="5"/>
<evidence type="ECO:0000259" key="23">
    <source>
        <dbReference type="Pfam" id="PF08245"/>
    </source>
</evidence>
<comment type="catalytic activity">
    <reaction evidence="19">
        <text>(6R)-5,10-methylenetetrahydrofolyl-(gamma-L-Glu)(n) + L-glutamate + ATP = (6R)-5,10-methylenetetrahydrofolyl-(gamma-L-Glu)(n+1) + ADP + phosphate + H(+)</text>
        <dbReference type="Rhea" id="RHEA:51912"/>
        <dbReference type="Rhea" id="RHEA-COMP:13257"/>
        <dbReference type="Rhea" id="RHEA-COMP:13258"/>
        <dbReference type="ChEBI" id="CHEBI:15378"/>
        <dbReference type="ChEBI" id="CHEBI:29985"/>
        <dbReference type="ChEBI" id="CHEBI:30616"/>
        <dbReference type="ChEBI" id="CHEBI:43474"/>
        <dbReference type="ChEBI" id="CHEBI:136572"/>
        <dbReference type="ChEBI" id="CHEBI:456216"/>
        <dbReference type="EC" id="6.3.2.17"/>
    </reaction>
</comment>
<protein>
    <recommendedName>
        <fullName evidence="7">Dihydrofolate synthase/folylpolyglutamate synthase</fullName>
        <ecNumber evidence="5">6.3.2.12</ecNumber>
        <ecNumber evidence="6">6.3.2.17</ecNumber>
    </recommendedName>
    <alternativeName>
        <fullName evidence="16">Folylpoly-gamma-glutamate synthetase-dihydrofolate synthetase</fullName>
    </alternativeName>
    <alternativeName>
        <fullName evidence="14">Folylpolyglutamate synthetase</fullName>
    </alternativeName>
    <alternativeName>
        <fullName evidence="15">Tetrahydrofolylpolyglutamate synthase</fullName>
    </alternativeName>
</protein>
<proteinExistence type="inferred from homology"/>
<dbReference type="InterPro" id="IPR013221">
    <property type="entry name" value="Mur_ligase_cen"/>
</dbReference>
<dbReference type="PROSITE" id="PS01012">
    <property type="entry name" value="FOLYLPOLYGLU_SYNT_2"/>
    <property type="match status" value="1"/>
</dbReference>
<dbReference type="Gene3D" id="3.90.190.20">
    <property type="entry name" value="Mur ligase, C-terminal domain"/>
    <property type="match status" value="1"/>
</dbReference>
<keyword evidence="13" id="KW-0289">Folate biosynthesis</keyword>
<comment type="function">
    <text evidence="1">Functions in two distinct reactions of the de novo folate biosynthetic pathway. Catalyzes the addition of a glutamate residue to dihydropteroate (7,8-dihydropteroate or H2Pte) to form dihydrofolate (7,8-dihydrofolate monoglutamate or H2Pte-Glu). Also catalyzes successive additions of L-glutamate to tetrahydrofolate or 10-formyltetrahydrofolate or 5,10-methylenetetrahydrofolate, leading to folylpolyglutamate derivatives.</text>
</comment>
<evidence type="ECO:0000256" key="21">
    <source>
        <dbReference type="PIRNR" id="PIRNR001563"/>
    </source>
</evidence>
<dbReference type="InterPro" id="IPR018109">
    <property type="entry name" value="Folylpolyglutamate_synth_CS"/>
</dbReference>
<evidence type="ECO:0000259" key="22">
    <source>
        <dbReference type="Pfam" id="PF02875"/>
    </source>
</evidence>
<evidence type="ECO:0000256" key="7">
    <source>
        <dbReference type="ARBA" id="ARBA00019357"/>
    </source>
</evidence>
<evidence type="ECO:0000256" key="12">
    <source>
        <dbReference type="ARBA" id="ARBA00022842"/>
    </source>
</evidence>
<evidence type="ECO:0000313" key="24">
    <source>
        <dbReference type="EMBL" id="MDO1559334.1"/>
    </source>
</evidence>
<dbReference type="RefSeq" id="WP_302109769.1">
    <property type="nucleotide sequence ID" value="NZ_JAUKTR010000003.1"/>
</dbReference>
<dbReference type="Pfam" id="PF02875">
    <property type="entry name" value="Mur_ligase_C"/>
    <property type="match status" value="1"/>
</dbReference>
<keyword evidence="12" id="KW-0460">Magnesium</keyword>
<comment type="pathway">
    <text evidence="3">Cofactor biosynthesis; tetrahydrofolylpolyglutamate biosynthesis.</text>
</comment>
<keyword evidence="25" id="KW-1185">Reference proteome</keyword>
<comment type="pathway">
    <text evidence="2">Cofactor biosynthesis; tetrahydrofolate biosynthesis; 7,8-dihydrofolate from 2-amino-4-hydroxy-6-hydroxymethyl-7,8-dihydropteridine diphosphate and 4-aminobenzoate: step 2/2.</text>
</comment>
<evidence type="ECO:0000256" key="10">
    <source>
        <dbReference type="ARBA" id="ARBA00022741"/>
    </source>
</evidence>
<evidence type="ECO:0000256" key="2">
    <source>
        <dbReference type="ARBA" id="ARBA00004799"/>
    </source>
</evidence>
<dbReference type="Gene3D" id="3.40.1190.10">
    <property type="entry name" value="Mur-like, catalytic domain"/>
    <property type="match status" value="1"/>
</dbReference>
<dbReference type="InterPro" id="IPR001645">
    <property type="entry name" value="Folylpolyglutamate_synth"/>
</dbReference>
<evidence type="ECO:0000256" key="16">
    <source>
        <dbReference type="ARBA" id="ARBA00032510"/>
    </source>
</evidence>
<dbReference type="SUPFAM" id="SSF53623">
    <property type="entry name" value="MurD-like peptide ligases, catalytic domain"/>
    <property type="match status" value="1"/>
</dbReference>
<feature type="domain" description="Mur ligase C-terminal" evidence="22">
    <location>
        <begin position="275"/>
        <end position="392"/>
    </location>
</feature>
<evidence type="ECO:0000256" key="15">
    <source>
        <dbReference type="ARBA" id="ARBA00030592"/>
    </source>
</evidence>
<dbReference type="PIRSF" id="PIRSF001563">
    <property type="entry name" value="Folylpolyglu_synth"/>
    <property type="match status" value="1"/>
</dbReference>
<dbReference type="InterPro" id="IPR036615">
    <property type="entry name" value="Mur_ligase_C_dom_sf"/>
</dbReference>
<evidence type="ECO:0000256" key="3">
    <source>
        <dbReference type="ARBA" id="ARBA00005150"/>
    </source>
</evidence>
<dbReference type="InterPro" id="IPR004101">
    <property type="entry name" value="Mur_ligase_C"/>
</dbReference>
<evidence type="ECO:0000313" key="25">
    <source>
        <dbReference type="Proteomes" id="UP001169063"/>
    </source>
</evidence>
<dbReference type="GO" id="GO:0016874">
    <property type="term" value="F:ligase activity"/>
    <property type="evidence" value="ECO:0007669"/>
    <property type="project" value="UniProtKB-KW"/>
</dbReference>
<evidence type="ECO:0000256" key="4">
    <source>
        <dbReference type="ARBA" id="ARBA00008276"/>
    </source>
</evidence>
<evidence type="ECO:0000256" key="19">
    <source>
        <dbReference type="ARBA" id="ARBA00049035"/>
    </source>
</evidence>
<evidence type="ECO:0000256" key="13">
    <source>
        <dbReference type="ARBA" id="ARBA00022909"/>
    </source>
</evidence>
<evidence type="ECO:0000256" key="17">
    <source>
        <dbReference type="ARBA" id="ARBA00047493"/>
    </source>
</evidence>
<evidence type="ECO:0000256" key="5">
    <source>
        <dbReference type="ARBA" id="ARBA00013023"/>
    </source>
</evidence>
<dbReference type="SUPFAM" id="SSF53244">
    <property type="entry name" value="MurD-like peptide ligases, peptide-binding domain"/>
    <property type="match status" value="1"/>
</dbReference>
<dbReference type="Proteomes" id="UP001169063">
    <property type="component" value="Unassembled WGS sequence"/>
</dbReference>
<evidence type="ECO:0000256" key="1">
    <source>
        <dbReference type="ARBA" id="ARBA00002714"/>
    </source>
</evidence>
<comment type="catalytic activity">
    <reaction evidence="17">
        <text>(6S)-5,6,7,8-tetrahydrofolyl-(gamma-L-Glu)(n) + L-glutamate + ATP = (6S)-5,6,7,8-tetrahydrofolyl-(gamma-L-Glu)(n+1) + ADP + phosphate + H(+)</text>
        <dbReference type="Rhea" id="RHEA:10580"/>
        <dbReference type="Rhea" id="RHEA-COMP:14738"/>
        <dbReference type="Rhea" id="RHEA-COMP:14740"/>
        <dbReference type="ChEBI" id="CHEBI:15378"/>
        <dbReference type="ChEBI" id="CHEBI:29985"/>
        <dbReference type="ChEBI" id="CHEBI:30616"/>
        <dbReference type="ChEBI" id="CHEBI:43474"/>
        <dbReference type="ChEBI" id="CHEBI:141005"/>
        <dbReference type="ChEBI" id="CHEBI:456216"/>
        <dbReference type="EC" id="6.3.2.17"/>
    </reaction>
</comment>
<evidence type="ECO:0000256" key="8">
    <source>
        <dbReference type="ARBA" id="ARBA00022598"/>
    </source>
</evidence>
<sequence>MRRVLATLGNPERRLPPVIHVAGTNGKGSTCAYLRAMAEAAGMAVHVYASPHLVRFNERIRLAGDLISDDQLAEALDRVEAANGDQPLTFFEATTAAAFLAFSETPADLLILEVGLGGVLDATNVIEAPLLSVITPVDYDHAEFLGNELSGIAREKAGIMKAGRPAIIARQAEEAQGVIETAAARVGAPLTQMGVDVDAFAERGRLIFQGRDRLLDLPLPALPGPHQIDNAGLAVACAVELGWPEAAIEQGLTSVSWPGRLQRLTLGLYGRRAQAAGAELWLDGGHNPHAAEALARTLEQMQGRDPQPLSLITGMLASKDAGGFFRAFRRLDPTVLTIDFGASGEGGSAADPAVLAHAARAEGLNARSATGVSDALDQAQASGARRILICGSLYLAGEVLGADPETWPR</sequence>
<keyword evidence="11 21" id="KW-0067">ATP-binding</keyword>
<evidence type="ECO:0000256" key="6">
    <source>
        <dbReference type="ARBA" id="ARBA00013025"/>
    </source>
</evidence>
<keyword evidence="10 21" id="KW-0547">Nucleotide-binding</keyword>
<accession>A0ABT8SLA5</accession>
<evidence type="ECO:0000256" key="20">
    <source>
        <dbReference type="ARBA" id="ARBA00049161"/>
    </source>
</evidence>
<dbReference type="EMBL" id="JAUKTR010000003">
    <property type="protein sequence ID" value="MDO1559334.1"/>
    <property type="molecule type" value="Genomic_DNA"/>
</dbReference>